<organism evidence="1 2">
    <name type="scientific">Arenibacter palladensis</name>
    <dbReference type="NCBI Taxonomy" id="237373"/>
    <lineage>
        <taxon>Bacteria</taxon>
        <taxon>Pseudomonadati</taxon>
        <taxon>Bacteroidota</taxon>
        <taxon>Flavobacteriia</taxon>
        <taxon>Flavobacteriales</taxon>
        <taxon>Flavobacteriaceae</taxon>
        <taxon>Arenibacter</taxon>
    </lineage>
</organism>
<protein>
    <recommendedName>
        <fullName evidence="3">YD repeat-containing protein</fullName>
    </recommendedName>
</protein>
<dbReference type="Gene3D" id="2.40.128.720">
    <property type="match status" value="1"/>
</dbReference>
<reference evidence="2" key="1">
    <citation type="submission" date="2016-11" db="EMBL/GenBank/DDBJ databases">
        <authorList>
            <person name="Varghese N."/>
            <person name="Submissions S."/>
        </authorList>
    </citation>
    <scope>NUCLEOTIDE SEQUENCE [LARGE SCALE GENOMIC DNA]</scope>
    <source>
        <strain evidence="2">DSM 17539</strain>
    </source>
</reference>
<dbReference type="AlphaFoldDB" id="A0A1M4YJH7"/>
<name>A0A1M4YJH7_9FLAO</name>
<gene>
    <name evidence="1" type="ORF">SAMN03080594_102457</name>
</gene>
<evidence type="ECO:0000313" key="1">
    <source>
        <dbReference type="EMBL" id="SHF05546.1"/>
    </source>
</evidence>
<proteinExistence type="predicted"/>
<evidence type="ECO:0008006" key="3">
    <source>
        <dbReference type="Google" id="ProtNLM"/>
    </source>
</evidence>
<dbReference type="EMBL" id="FQUX01000002">
    <property type="protein sequence ID" value="SHF05546.1"/>
    <property type="molecule type" value="Genomic_DNA"/>
</dbReference>
<keyword evidence="2" id="KW-1185">Reference proteome</keyword>
<accession>A0A1M4YJH7</accession>
<sequence length="316" mass="36670">MKNYLVHFVLCTSLILGIASPIELLAQEIKIFSVEDFDLKGPVKFCLVATDYGKEEYTFNEEGLLTKAVTRYNDTDYDITIYKLDGSVLLEKRIENYRDGIFVKNTSIANFYELDTTDGKKITEKIISYNKEFLDQYEYNYGEDGKLSTIKRINDSGIDETALKYEVYKGEVTETYYLNDIIFKSIRTSKIKGKDNTVHKLILSKEFLEGLPQKALEQTYDSNNKLISEKKFVYNDGKKTFIPTESMTYTYNDKGMLISLKTAKGKSVSAQEFIYQYDSHESGNWIKQIITPDNTYKTRKIQYYEKEPIQVQEIKS</sequence>
<evidence type="ECO:0000313" key="2">
    <source>
        <dbReference type="Proteomes" id="UP000184406"/>
    </source>
</evidence>
<dbReference type="Proteomes" id="UP000184406">
    <property type="component" value="Unassembled WGS sequence"/>
</dbReference>